<feature type="chain" id="PRO_5020215894" evidence="13">
    <location>
        <begin position="43"/>
        <end position="1548"/>
    </location>
</feature>
<evidence type="ECO:0000256" key="8">
    <source>
        <dbReference type="ARBA" id="ARBA00023088"/>
    </source>
</evidence>
<feature type="active site" description="Charge relay system" evidence="9 10">
    <location>
        <position position="400"/>
    </location>
</feature>
<feature type="region of interest" description="Disordered" evidence="11">
    <location>
        <begin position="1432"/>
        <end position="1519"/>
    </location>
</feature>
<feature type="compositionally biased region" description="Polar residues" evidence="11">
    <location>
        <begin position="60"/>
        <end position="80"/>
    </location>
</feature>
<dbReference type="Gene3D" id="2.60.40.1710">
    <property type="entry name" value="Subtilisin-like superfamily"/>
    <property type="match status" value="1"/>
</dbReference>
<evidence type="ECO:0000256" key="10">
    <source>
        <dbReference type="PROSITE-ProRule" id="PRU01240"/>
    </source>
</evidence>
<keyword evidence="12" id="KW-1133">Transmembrane helix</keyword>
<dbReference type="Gene3D" id="3.40.50.200">
    <property type="entry name" value="Peptidase S8/S53 domain"/>
    <property type="match status" value="2"/>
</dbReference>
<dbReference type="PROSITE" id="PS00138">
    <property type="entry name" value="SUBTILASE_SER"/>
    <property type="match status" value="1"/>
</dbReference>
<gene>
    <name evidence="15" type="ORF">D6C19_04265</name>
</gene>
<evidence type="ECO:0000256" key="13">
    <source>
        <dbReference type="SAM" id="SignalP"/>
    </source>
</evidence>
<dbReference type="InterPro" id="IPR022263">
    <property type="entry name" value="KxYKxGKxW"/>
</dbReference>
<dbReference type="GO" id="GO:0016020">
    <property type="term" value="C:membrane"/>
    <property type="evidence" value="ECO:0007669"/>
    <property type="project" value="InterPro"/>
</dbReference>
<keyword evidence="2" id="KW-0134">Cell wall</keyword>
<dbReference type="Pfam" id="PF00082">
    <property type="entry name" value="Peptidase_S8"/>
    <property type="match status" value="1"/>
</dbReference>
<keyword evidence="12" id="KW-0472">Membrane</keyword>
<feature type="compositionally biased region" description="Polar residues" evidence="11">
    <location>
        <begin position="1478"/>
        <end position="1490"/>
    </location>
</feature>
<feature type="domain" description="Gram-positive cocci surface proteins LPxTG" evidence="14">
    <location>
        <begin position="1512"/>
        <end position="1548"/>
    </location>
</feature>
<dbReference type="Pfam" id="PF19258">
    <property type="entry name" value="KxYKxGKxW_sig"/>
    <property type="match status" value="1"/>
</dbReference>
<sequence>MGHNYEEKRRYKLYKAKKRWVSAAIITASGAFLFLGTPSALADEAVTAEVTTTAQNEQQLQGTTQTQPEAKPSTQTSATERSTDVTQAPTTATTADATQAPTTETPAPTTQADHDKGNVTGAWEQGYRGQGMVVAVIDSGADTTHKDFQQAPTEPKLSQTEAQAKINELGYGSYASEKFPFVYNYASKSNDWIKDDGPGASQHGQHVAGIIGADGQPNGDEKYAVGVAPESQLLALRVFNDQFADENPDDIAQAIYDAVNLGANVIQMSLGQGVAASDLNDVEQKAVQYAIDHGVFVSISASNNGHAGSIETSAIHYSPGGATGAFEPFSSSTVANPGASRNALTVAAENSGQGAAANMADFSSWGPMQDFTLKPDISAPGVKIVSTGNDNGYKTMSGTSMAGPFAAGSAALVMQKLQKETSLKNAELVQATKALLMNTSQPLLDAISGVVVSPRRQGAGQINVGAAVASPVYITADDGTSSLSLRQLTESTKFNLTFTNLSNSDQTYTFDDLGGGFTEKRDDFTGYYYEEQLPGARVNGANKVVVKAGQTLTVPYTLDLTELTPGQLIEGWLRFTGDNGQSTLVVPFLGYFGDMTSEDVLDKKANDVTNVYGGNYFVNEHNYPRGIADEESLKKLVNLDGDYNWQQVAKLYQDGKVAFSPNNDKKSDLLKPVAFVKQNLQDLKVVVFDQNGKVVRVVADEKGLDKSFYQSGRNQDVSLSVSMRNDPNTFDWDGMVYNDKTGKFEVASDGQYTYRFVATLYNDGQKKVQTADYPVIIDTTAPTISNYKLTLDTAADKPSGHLSFDFSDTGAGFTDYSYAVVQINGKLFGHKLNEGASKFNDEAKLSGTANFELSPEELAAFTAAQNQVTVMVADTADNVGLFTSEVAGVASASQTVNVWNAVDGLGFDKDSNFYDAKTNTYTLVGGTIRPFYYNGQLVEAKADSTYSLNVNADVKKVVFSSDQAGKDVLLTLNTTTPKAAFAWQKAHTTEQSFGIDLDTVTTNDPEHVFVYAAVTAGNGVKAFARDYFTGDVYEASIKDGLATFEVKVKNSSRRTVLLGWTEVAGPTFNVVQTTASDKAYLGVDARPSNQPQRYNFANVDELQTDLVQEKADPTTLGAPGALPGHALSDLTTRSEPNSEISFDYLEDNNYNWIGAQAIADGVYDPKSQTFHVTGKVSPDVVQLIMLGNSANEQDPQNHVSFNEDGTFGFEFNIKPTEQRPLAYIYTTKDGQKTRGTVQVILDTVLPTLEFENVANYDFDGENYYVYTNEPNFTIKGTAHDNLDGYRFFFNGDNEFREFHHSGINHGGNPYAPYGFERSFVLNDENGETKHVYTLDVLDVTGNHTTRKFYVYYQPKSEVPAAVDVERNHADAFVEQYPETSLLFFDPATQSFKELDPEEFHPDGLYSLVNKYGNVVAVMNVYTVDFEKEFEDLEKQEQEKQDQERHDQNDQSTKEDQAANQDQEKENTGAGFGKGNTTGSGTDQKQVTAANKQVAPVLQDKAKTPATPATTDLPQTGEAKHQASILGLLALGLASLFTLVGFDRKKETK</sequence>
<reference evidence="15 16" key="1">
    <citation type="submission" date="2018-09" db="EMBL/GenBank/DDBJ databases">
        <title>Murine metabolic-syndrome-specific gut microbial biobank.</title>
        <authorList>
            <person name="Liu C."/>
        </authorList>
    </citation>
    <scope>NUCLEOTIDE SEQUENCE [LARGE SCALE GENOMIC DNA]</scope>
    <source>
        <strain evidence="15 16">C-30</strain>
    </source>
</reference>
<dbReference type="PROSITE" id="PS50847">
    <property type="entry name" value="GRAM_POS_ANCHORING"/>
    <property type="match status" value="1"/>
</dbReference>
<dbReference type="PANTHER" id="PTHR43399">
    <property type="entry name" value="SUBTILISIN-RELATED"/>
    <property type="match status" value="1"/>
</dbReference>
<evidence type="ECO:0000259" key="14">
    <source>
        <dbReference type="PROSITE" id="PS50847"/>
    </source>
</evidence>
<dbReference type="Proteomes" id="UP000289316">
    <property type="component" value="Unassembled WGS sequence"/>
</dbReference>
<dbReference type="InterPro" id="IPR051048">
    <property type="entry name" value="Peptidase_S8/S53_subtilisin"/>
</dbReference>
<dbReference type="InterPro" id="IPR023828">
    <property type="entry name" value="Peptidase_S8_Ser-AS"/>
</dbReference>
<evidence type="ECO:0000256" key="3">
    <source>
        <dbReference type="ARBA" id="ARBA00022525"/>
    </source>
</evidence>
<keyword evidence="7 10" id="KW-0720">Serine protease</keyword>
<keyword evidence="3" id="KW-0964">Secreted</keyword>
<comment type="caution">
    <text evidence="15">The sequence shown here is derived from an EMBL/GenBank/DDBJ whole genome shotgun (WGS) entry which is preliminary data.</text>
</comment>
<dbReference type="InterPro" id="IPR034216">
    <property type="entry name" value="C5a_Peptidase"/>
</dbReference>
<proteinExistence type="inferred from homology"/>
<feature type="transmembrane region" description="Helical" evidence="12">
    <location>
        <begin position="1522"/>
        <end position="1541"/>
    </location>
</feature>
<evidence type="ECO:0000256" key="5">
    <source>
        <dbReference type="ARBA" id="ARBA00022729"/>
    </source>
</evidence>
<feature type="compositionally biased region" description="Basic and acidic residues" evidence="11">
    <location>
        <begin position="1432"/>
        <end position="1466"/>
    </location>
</feature>
<protein>
    <submittedName>
        <fullName evidence="15">Peptidase S8</fullName>
    </submittedName>
</protein>
<dbReference type="InterPro" id="IPR019931">
    <property type="entry name" value="LPXTG_anchor"/>
</dbReference>
<dbReference type="SUPFAM" id="SSF52743">
    <property type="entry name" value="Subtilisin-like"/>
    <property type="match status" value="1"/>
</dbReference>
<feature type="signal peptide" evidence="13">
    <location>
        <begin position="1"/>
        <end position="42"/>
    </location>
</feature>
<evidence type="ECO:0000256" key="9">
    <source>
        <dbReference type="PIRSR" id="PIRSR615500-1"/>
    </source>
</evidence>
<feature type="region of interest" description="Disordered" evidence="11">
    <location>
        <begin position="52"/>
        <end position="125"/>
    </location>
</feature>
<evidence type="ECO:0000256" key="7">
    <source>
        <dbReference type="ARBA" id="ARBA00022825"/>
    </source>
</evidence>
<dbReference type="Pfam" id="PF06280">
    <property type="entry name" value="fn3_5"/>
    <property type="match status" value="1"/>
</dbReference>
<dbReference type="OrthoDB" id="9798386at2"/>
<dbReference type="InterPro" id="IPR000209">
    <property type="entry name" value="Peptidase_S8/S53_dom"/>
</dbReference>
<dbReference type="RefSeq" id="WP_119448235.1">
    <property type="nucleotide sequence ID" value="NZ_CAYEUZ010000001.1"/>
</dbReference>
<dbReference type="PANTHER" id="PTHR43399:SF4">
    <property type="entry name" value="CELL WALL-ASSOCIATED PROTEASE"/>
    <property type="match status" value="1"/>
</dbReference>
<dbReference type="GO" id="GO:0006508">
    <property type="term" value="P:proteolysis"/>
    <property type="evidence" value="ECO:0007669"/>
    <property type="project" value="UniProtKB-KW"/>
</dbReference>
<dbReference type="CDD" id="cd07475">
    <property type="entry name" value="Peptidases_S8_C5a_Peptidase"/>
    <property type="match status" value="1"/>
</dbReference>
<feature type="active site" description="Charge relay system" evidence="9 10">
    <location>
        <position position="138"/>
    </location>
</feature>
<dbReference type="InterPro" id="IPR036852">
    <property type="entry name" value="Peptidase_S8/S53_dom_sf"/>
</dbReference>
<evidence type="ECO:0000313" key="16">
    <source>
        <dbReference type="Proteomes" id="UP000289316"/>
    </source>
</evidence>
<feature type="active site" description="Charge relay system" evidence="9 10">
    <location>
        <position position="203"/>
    </location>
</feature>
<dbReference type="InterPro" id="IPR015500">
    <property type="entry name" value="Peptidase_S8_subtilisin-rel"/>
</dbReference>
<dbReference type="PRINTS" id="PR00723">
    <property type="entry name" value="SUBTILISIN"/>
</dbReference>
<keyword evidence="4 10" id="KW-0645">Protease</keyword>
<evidence type="ECO:0000256" key="6">
    <source>
        <dbReference type="ARBA" id="ARBA00022801"/>
    </source>
</evidence>
<evidence type="ECO:0000256" key="4">
    <source>
        <dbReference type="ARBA" id="ARBA00022670"/>
    </source>
</evidence>
<keyword evidence="6 10" id="KW-0378">Hydrolase</keyword>
<dbReference type="Gene3D" id="2.60.40.4070">
    <property type="match status" value="1"/>
</dbReference>
<dbReference type="InterPro" id="IPR010435">
    <property type="entry name" value="C5a/SBT2-like_Fn3"/>
</dbReference>
<dbReference type="NCBIfam" id="TIGR03715">
    <property type="entry name" value="KxYKxGKxW"/>
    <property type="match status" value="1"/>
</dbReference>
<evidence type="ECO:0000256" key="11">
    <source>
        <dbReference type="SAM" id="MobiDB-lite"/>
    </source>
</evidence>
<name>A0A4Q2AY56_9LACO</name>
<keyword evidence="5 13" id="KW-0732">Signal</keyword>
<dbReference type="EMBL" id="QZFR01000022">
    <property type="protein sequence ID" value="RXV74720.1"/>
    <property type="molecule type" value="Genomic_DNA"/>
</dbReference>
<comment type="similarity">
    <text evidence="1 10">Belongs to the peptidase S8 family.</text>
</comment>
<organism evidence="15 16">
    <name type="scientific">Ligilactobacillus murinus</name>
    <dbReference type="NCBI Taxonomy" id="1622"/>
    <lineage>
        <taxon>Bacteria</taxon>
        <taxon>Bacillati</taxon>
        <taxon>Bacillota</taxon>
        <taxon>Bacilli</taxon>
        <taxon>Lactobacillales</taxon>
        <taxon>Lactobacillaceae</taxon>
        <taxon>Ligilactobacillus</taxon>
    </lineage>
</organism>
<keyword evidence="12" id="KW-0812">Transmembrane</keyword>
<evidence type="ECO:0000313" key="15">
    <source>
        <dbReference type="EMBL" id="RXV74720.1"/>
    </source>
</evidence>
<dbReference type="PROSITE" id="PS51892">
    <property type="entry name" value="SUBTILASE"/>
    <property type="match status" value="1"/>
</dbReference>
<evidence type="ECO:0000256" key="12">
    <source>
        <dbReference type="SAM" id="Phobius"/>
    </source>
</evidence>
<dbReference type="GO" id="GO:0004252">
    <property type="term" value="F:serine-type endopeptidase activity"/>
    <property type="evidence" value="ECO:0007669"/>
    <property type="project" value="UniProtKB-UniRule"/>
</dbReference>
<accession>A0A4Q2AY56</accession>
<evidence type="ECO:0000256" key="2">
    <source>
        <dbReference type="ARBA" id="ARBA00022512"/>
    </source>
</evidence>
<feature type="compositionally biased region" description="Low complexity" evidence="11">
    <location>
        <begin position="84"/>
        <end position="111"/>
    </location>
</feature>
<evidence type="ECO:0000256" key="1">
    <source>
        <dbReference type="ARBA" id="ARBA00011073"/>
    </source>
</evidence>
<keyword evidence="8" id="KW-0572">Peptidoglycan-anchor</keyword>
<dbReference type="Gene3D" id="3.50.30.30">
    <property type="match status" value="1"/>
</dbReference>